<gene>
    <name evidence="1" type="ORF">PW252_07720</name>
</gene>
<evidence type="ECO:0000313" key="1">
    <source>
        <dbReference type="EMBL" id="WNY52189.1"/>
    </source>
</evidence>
<organism evidence="1">
    <name type="scientific">Streptococcus iners</name>
    <dbReference type="NCBI Taxonomy" id="3028084"/>
    <lineage>
        <taxon>Bacteria</taxon>
        <taxon>Bacillati</taxon>
        <taxon>Bacillota</taxon>
        <taxon>Bacilli</taxon>
        <taxon>Lactobacillales</taxon>
        <taxon>Streptococcaceae</taxon>
        <taxon>Streptococcus</taxon>
    </lineage>
</organism>
<accession>A0AA97A4M2</accession>
<dbReference type="KEGG" id="sins:PW252_07720"/>
<proteinExistence type="predicted"/>
<reference evidence="1" key="1">
    <citation type="submission" date="2023-02" db="EMBL/GenBank/DDBJ databases">
        <title>Streptococcus sp. Genome Sequencing and Assembly.</title>
        <authorList>
            <person name="Shore S.M."/>
            <person name="Nicholson T.L."/>
        </authorList>
    </citation>
    <scope>NUCLEOTIDE SEQUENCE</scope>
    <source>
        <strain evidence="1">29887</strain>
    </source>
</reference>
<sequence>MFTKEFGLMFYVDDVAAEKAFWSDAGFTIFNEAEMMGYETFDMKPHPEATTTITVYANEFIRQVSPEVIDMKPSILFETDDIEGLQKRISGLTDTCSAVNAEPFPNFNFASPSGHYFAVKGL</sequence>
<dbReference type="EMBL" id="CP118735">
    <property type="protein sequence ID" value="WNY52189.1"/>
    <property type="molecule type" value="Genomic_DNA"/>
</dbReference>
<dbReference type="RefSeq" id="WP_248049089.1">
    <property type="nucleotide sequence ID" value="NZ_CP118735.1"/>
</dbReference>
<dbReference type="SUPFAM" id="SSF54593">
    <property type="entry name" value="Glyoxalase/Bleomycin resistance protein/Dihydroxybiphenyl dioxygenase"/>
    <property type="match status" value="1"/>
</dbReference>
<dbReference type="AlphaFoldDB" id="A0AA97A4M2"/>
<protein>
    <submittedName>
        <fullName evidence="1">Glyoxalase</fullName>
    </submittedName>
</protein>
<dbReference type="InterPro" id="IPR029068">
    <property type="entry name" value="Glyas_Bleomycin-R_OHBP_Dase"/>
</dbReference>
<name>A0AA97A4M2_9STRE</name>